<dbReference type="PANTHER" id="PTHR43674">
    <property type="entry name" value="NITRILASE C965.09-RELATED"/>
    <property type="match status" value="1"/>
</dbReference>
<dbReference type="AlphaFoldDB" id="W6YB80"/>
<gene>
    <name evidence="3" type="ORF">COCCADRAFT_41073</name>
</gene>
<evidence type="ECO:0000259" key="2">
    <source>
        <dbReference type="PROSITE" id="PS50263"/>
    </source>
</evidence>
<protein>
    <recommendedName>
        <fullName evidence="2">CN hydrolase domain-containing protein</fullName>
    </recommendedName>
</protein>
<dbReference type="Proteomes" id="UP000053841">
    <property type="component" value="Unassembled WGS sequence"/>
</dbReference>
<evidence type="ECO:0000256" key="1">
    <source>
        <dbReference type="ARBA" id="ARBA00022801"/>
    </source>
</evidence>
<keyword evidence="1" id="KW-0378">Hydrolase</keyword>
<dbReference type="Pfam" id="PF00795">
    <property type="entry name" value="CN_hydrolase"/>
    <property type="match status" value="1"/>
</dbReference>
<dbReference type="OrthoDB" id="412018at2759"/>
<dbReference type="InterPro" id="IPR050345">
    <property type="entry name" value="Aliph_Amidase/BUP"/>
</dbReference>
<dbReference type="SUPFAM" id="SSF56317">
    <property type="entry name" value="Carbon-nitrogen hydrolase"/>
    <property type="match status" value="1"/>
</dbReference>
<dbReference type="InterPro" id="IPR003010">
    <property type="entry name" value="C-N_Hydrolase"/>
</dbReference>
<dbReference type="KEGG" id="bze:COCCADRAFT_41073"/>
<keyword evidence="4" id="KW-1185">Reference proteome</keyword>
<name>W6YB80_COCC2</name>
<feature type="domain" description="CN hydrolase" evidence="2">
    <location>
        <begin position="1"/>
        <end position="202"/>
    </location>
</feature>
<proteinExistence type="predicted"/>
<dbReference type="STRING" id="930089.W6YB80"/>
<dbReference type="GeneID" id="19149398"/>
<reference evidence="3 4" key="1">
    <citation type="journal article" date="2013" name="PLoS Genet.">
        <title>Comparative genome structure, secondary metabolite, and effector coding capacity across Cochliobolus pathogens.</title>
        <authorList>
            <person name="Condon B.J."/>
            <person name="Leng Y."/>
            <person name="Wu D."/>
            <person name="Bushley K.E."/>
            <person name="Ohm R.A."/>
            <person name="Otillar R."/>
            <person name="Martin J."/>
            <person name="Schackwitz W."/>
            <person name="Grimwood J."/>
            <person name="MohdZainudin N."/>
            <person name="Xue C."/>
            <person name="Wang R."/>
            <person name="Manning V.A."/>
            <person name="Dhillon B."/>
            <person name="Tu Z.J."/>
            <person name="Steffenson B.J."/>
            <person name="Salamov A."/>
            <person name="Sun H."/>
            <person name="Lowry S."/>
            <person name="LaButti K."/>
            <person name="Han J."/>
            <person name="Copeland A."/>
            <person name="Lindquist E."/>
            <person name="Barry K."/>
            <person name="Schmutz J."/>
            <person name="Baker S.E."/>
            <person name="Ciuffetti L.M."/>
            <person name="Grigoriev I.V."/>
            <person name="Zhong S."/>
            <person name="Turgeon B.G."/>
        </authorList>
    </citation>
    <scope>NUCLEOTIDE SEQUENCE [LARGE SCALE GENOMIC DNA]</scope>
    <source>
        <strain evidence="3 4">26-R-13</strain>
    </source>
</reference>
<accession>W6YB80</accession>
<dbReference type="EMBL" id="KI964816">
    <property type="protein sequence ID" value="EUC28411.1"/>
    <property type="molecule type" value="Genomic_DNA"/>
</dbReference>
<dbReference type="InterPro" id="IPR036526">
    <property type="entry name" value="C-N_Hydrolase_sf"/>
</dbReference>
<dbReference type="eggNOG" id="KOG0806">
    <property type="taxonomic scope" value="Eukaryota"/>
</dbReference>
<organism evidence="3 4">
    <name type="scientific">Cochliobolus carbonum (strain 26-R-13)</name>
    <name type="common">Maize leaf spot fungus</name>
    <name type="synonym">Bipolaris zeicola</name>
    <dbReference type="NCBI Taxonomy" id="930089"/>
    <lineage>
        <taxon>Eukaryota</taxon>
        <taxon>Fungi</taxon>
        <taxon>Dikarya</taxon>
        <taxon>Ascomycota</taxon>
        <taxon>Pezizomycotina</taxon>
        <taxon>Dothideomycetes</taxon>
        <taxon>Pleosporomycetidae</taxon>
        <taxon>Pleosporales</taxon>
        <taxon>Pleosporineae</taxon>
        <taxon>Pleosporaceae</taxon>
        <taxon>Bipolaris</taxon>
    </lineage>
</organism>
<dbReference type="RefSeq" id="XP_007717287.1">
    <property type="nucleotide sequence ID" value="XM_007719097.1"/>
</dbReference>
<evidence type="ECO:0000313" key="4">
    <source>
        <dbReference type="Proteomes" id="UP000053841"/>
    </source>
</evidence>
<dbReference type="GO" id="GO:0016811">
    <property type="term" value="F:hydrolase activity, acting on carbon-nitrogen (but not peptide) bonds, in linear amides"/>
    <property type="evidence" value="ECO:0007669"/>
    <property type="project" value="TreeGrafter"/>
</dbReference>
<sequence>MTRTLRIAAAQLGTVHHSDDRQQTLSTFSKKAKELGVGICIGFGKGTDQSEYYNTCVYYHAKSGSILSQHCKVYLPGGVESFPEPDPVNQLEKRYFMPRDLGFHLFRVPDLTKSTIDQGEPMFGMVICDDRRWAEAWRCLGLQEVEAHSYTNSCFSVSAARFSLYNGKYDRAGGSTIVGPDGKIIVESQTEEDEVIIADCDLDWCESGENTNI</sequence>
<dbReference type="PROSITE" id="PS50263">
    <property type="entry name" value="CN_HYDROLASE"/>
    <property type="match status" value="1"/>
</dbReference>
<dbReference type="HOGENOM" id="CLU_030130_0_0_1"/>
<evidence type="ECO:0000313" key="3">
    <source>
        <dbReference type="EMBL" id="EUC28411.1"/>
    </source>
</evidence>
<dbReference type="PANTHER" id="PTHR43674:SF12">
    <property type="entry name" value="NITRILASE C965.09-RELATED"/>
    <property type="match status" value="1"/>
</dbReference>
<dbReference type="Gene3D" id="3.60.110.10">
    <property type="entry name" value="Carbon-nitrogen hydrolase"/>
    <property type="match status" value="1"/>
</dbReference>